<reference evidence="11" key="1">
    <citation type="submission" date="2022-07" db="EMBL/GenBank/DDBJ databases">
        <title>Genome Sequence of Physisporinus lineatus.</title>
        <authorList>
            <person name="Buettner E."/>
        </authorList>
    </citation>
    <scope>NUCLEOTIDE SEQUENCE</scope>
    <source>
        <strain evidence="11">VT162</strain>
    </source>
</reference>
<feature type="region of interest" description="Disordered" evidence="9">
    <location>
        <begin position="405"/>
        <end position="427"/>
    </location>
</feature>
<evidence type="ECO:0000259" key="10">
    <source>
        <dbReference type="PROSITE" id="PS50011"/>
    </source>
</evidence>
<dbReference type="EMBL" id="JANAWD010000046">
    <property type="protein sequence ID" value="KAJ3489395.1"/>
    <property type="molecule type" value="Genomic_DNA"/>
</dbReference>
<evidence type="ECO:0000256" key="3">
    <source>
        <dbReference type="ARBA" id="ARBA00022679"/>
    </source>
</evidence>
<protein>
    <recommendedName>
        <fullName evidence="1">non-specific serine/threonine protein kinase</fullName>
        <ecNumber evidence="1">2.7.11.1</ecNumber>
    </recommendedName>
</protein>
<evidence type="ECO:0000256" key="8">
    <source>
        <dbReference type="ARBA" id="ARBA00048679"/>
    </source>
</evidence>
<feature type="compositionally biased region" description="Polar residues" evidence="9">
    <location>
        <begin position="12"/>
        <end position="22"/>
    </location>
</feature>
<name>A0AAD5YK79_9APHY</name>
<dbReference type="PANTHER" id="PTHR24356:SF1">
    <property type="entry name" value="SERINE_THREONINE-PROTEIN KINASE GREATWALL"/>
    <property type="match status" value="1"/>
</dbReference>
<evidence type="ECO:0000256" key="9">
    <source>
        <dbReference type="SAM" id="MobiDB-lite"/>
    </source>
</evidence>
<evidence type="ECO:0000313" key="12">
    <source>
        <dbReference type="Proteomes" id="UP001212997"/>
    </source>
</evidence>
<dbReference type="InterPro" id="IPR000719">
    <property type="entry name" value="Prot_kinase_dom"/>
</dbReference>
<dbReference type="EC" id="2.7.11.1" evidence="1"/>
<evidence type="ECO:0000256" key="6">
    <source>
        <dbReference type="ARBA" id="ARBA00022840"/>
    </source>
</evidence>
<feature type="region of interest" description="Disordered" evidence="9">
    <location>
        <begin position="1"/>
        <end position="25"/>
    </location>
</feature>
<accession>A0AAD5YK79</accession>
<keyword evidence="6" id="KW-0067">ATP-binding</keyword>
<dbReference type="AlphaFoldDB" id="A0AAD5YK79"/>
<dbReference type="Pfam" id="PF00069">
    <property type="entry name" value="Pkinase"/>
    <property type="match status" value="1"/>
</dbReference>
<keyword evidence="2" id="KW-0723">Serine/threonine-protein kinase</keyword>
<feature type="region of interest" description="Disordered" evidence="9">
    <location>
        <begin position="732"/>
        <end position="793"/>
    </location>
</feature>
<keyword evidence="12" id="KW-1185">Reference proteome</keyword>
<evidence type="ECO:0000256" key="1">
    <source>
        <dbReference type="ARBA" id="ARBA00012513"/>
    </source>
</evidence>
<dbReference type="InterPro" id="IPR050236">
    <property type="entry name" value="Ser_Thr_kinase_AGC"/>
</dbReference>
<dbReference type="Gene3D" id="3.30.200.20">
    <property type="entry name" value="Phosphorylase Kinase, domain 1"/>
    <property type="match status" value="1"/>
</dbReference>
<proteinExistence type="predicted"/>
<comment type="catalytic activity">
    <reaction evidence="8">
        <text>L-seryl-[protein] + ATP = O-phospho-L-seryl-[protein] + ADP + H(+)</text>
        <dbReference type="Rhea" id="RHEA:17989"/>
        <dbReference type="Rhea" id="RHEA-COMP:9863"/>
        <dbReference type="Rhea" id="RHEA-COMP:11604"/>
        <dbReference type="ChEBI" id="CHEBI:15378"/>
        <dbReference type="ChEBI" id="CHEBI:29999"/>
        <dbReference type="ChEBI" id="CHEBI:30616"/>
        <dbReference type="ChEBI" id="CHEBI:83421"/>
        <dbReference type="ChEBI" id="CHEBI:456216"/>
        <dbReference type="EC" id="2.7.11.1"/>
    </reaction>
</comment>
<keyword evidence="5" id="KW-0418">Kinase</keyword>
<dbReference type="Gene3D" id="1.10.510.10">
    <property type="entry name" value="Transferase(Phosphotransferase) domain 1"/>
    <property type="match status" value="1"/>
</dbReference>
<evidence type="ECO:0000256" key="2">
    <source>
        <dbReference type="ARBA" id="ARBA00022527"/>
    </source>
</evidence>
<evidence type="ECO:0000256" key="4">
    <source>
        <dbReference type="ARBA" id="ARBA00022741"/>
    </source>
</evidence>
<feature type="compositionally biased region" description="Basic and acidic residues" evidence="9">
    <location>
        <begin position="784"/>
        <end position="793"/>
    </location>
</feature>
<evidence type="ECO:0000256" key="5">
    <source>
        <dbReference type="ARBA" id="ARBA00022777"/>
    </source>
</evidence>
<comment type="caution">
    <text evidence="11">The sequence shown here is derived from an EMBL/GenBank/DDBJ whole genome shotgun (WGS) entry which is preliminary data.</text>
</comment>
<dbReference type="SMART" id="SM00220">
    <property type="entry name" value="S_TKc"/>
    <property type="match status" value="1"/>
</dbReference>
<dbReference type="GO" id="GO:0035556">
    <property type="term" value="P:intracellular signal transduction"/>
    <property type="evidence" value="ECO:0007669"/>
    <property type="project" value="TreeGrafter"/>
</dbReference>
<feature type="compositionally biased region" description="Basic and acidic residues" evidence="9">
    <location>
        <begin position="405"/>
        <end position="417"/>
    </location>
</feature>
<dbReference type="Proteomes" id="UP001212997">
    <property type="component" value="Unassembled WGS sequence"/>
</dbReference>
<dbReference type="PROSITE" id="PS50011">
    <property type="entry name" value="PROTEIN_KINASE_DOM"/>
    <property type="match status" value="1"/>
</dbReference>
<evidence type="ECO:0000313" key="11">
    <source>
        <dbReference type="EMBL" id="KAJ3489395.1"/>
    </source>
</evidence>
<evidence type="ECO:0000256" key="7">
    <source>
        <dbReference type="ARBA" id="ARBA00047899"/>
    </source>
</evidence>
<dbReference type="InterPro" id="IPR011009">
    <property type="entry name" value="Kinase-like_dom_sf"/>
</dbReference>
<gene>
    <name evidence="11" type="ORF">NLI96_g2171</name>
</gene>
<dbReference type="SUPFAM" id="SSF56112">
    <property type="entry name" value="Protein kinase-like (PK-like)"/>
    <property type="match status" value="1"/>
</dbReference>
<dbReference type="GO" id="GO:0005524">
    <property type="term" value="F:ATP binding"/>
    <property type="evidence" value="ECO:0007669"/>
    <property type="project" value="UniProtKB-KW"/>
</dbReference>
<organism evidence="11 12">
    <name type="scientific">Meripilus lineatus</name>
    <dbReference type="NCBI Taxonomy" id="2056292"/>
    <lineage>
        <taxon>Eukaryota</taxon>
        <taxon>Fungi</taxon>
        <taxon>Dikarya</taxon>
        <taxon>Basidiomycota</taxon>
        <taxon>Agaricomycotina</taxon>
        <taxon>Agaricomycetes</taxon>
        <taxon>Polyporales</taxon>
        <taxon>Meripilaceae</taxon>
        <taxon>Meripilus</taxon>
    </lineage>
</organism>
<sequence length="793" mass="87580">MKDGACVGKGPSTHTLVPSKSSDTIREDPFAISGDSYIPDIPSPRPSLLHHKSFEIESITNLRGSVPGWDDDEVDEVMFITPKPRRARSLSVIQEDHEPLLPDEPMDISAFHLIEPIDYTDRSETFMSQDFECSMYYTVKVFPKTRLSTPGAMDQVMTEQSILKHVTELQIPFCTALHWSFQDDEAMYIVSDYSQYTLQQCIASEGPLSTPRASLYAAELVEALVALHNENIFHGDIQPDMILIGDDGHIMLTGFERSIFAESRREPAGKRMGYPEGKRPSIALQSPEVILGWGCDSKVDIWGLGTILYFLLCGMHPFLGEELVNADPKILQSHILHGSLRADYIQGGTENSHVLDLITQCLERNPSLRPSAKDVKSHSYFGQIDWDRVRAKEIPVPDFVHQPRTDANHAARHEVSKRSIRGSTGAQSDSGAIGYIDGFDFSRTIPETSSIRSKYEHSSVSLTGTQYSSISGAGRTLRRRRERTMTTLSSSSSFSCTSLGELRLPPWKDLQKSGLEDGRFQSQDFLRTPIQERANALDTPASSEACTQGHSSSVGDYLSVTSLREKSLAKGRLRKYASLDFELDTIVSLSQHSENITAGSGGIHGLGTRYHEDGDEDETEADRRTKSLPLTSLPLWSPLKSFRFPRSQAQVPDLQVTPTSSGITGYSPLSSQMNKLRKKIRTPLTDHLNVAGTGAATIPMNQDPSSAKPQPQPILDLPSGLEQIGHGIGYTFVRSSTSLPPGRNETGLPRKDSVEFTSTPRRRALSLRVFPSGSGSGAPPGKPRIKETDYYPN</sequence>
<keyword evidence="4" id="KW-0547">Nucleotide-binding</keyword>
<comment type="catalytic activity">
    <reaction evidence="7">
        <text>L-threonyl-[protein] + ATP = O-phospho-L-threonyl-[protein] + ADP + H(+)</text>
        <dbReference type="Rhea" id="RHEA:46608"/>
        <dbReference type="Rhea" id="RHEA-COMP:11060"/>
        <dbReference type="Rhea" id="RHEA-COMP:11605"/>
        <dbReference type="ChEBI" id="CHEBI:15378"/>
        <dbReference type="ChEBI" id="CHEBI:30013"/>
        <dbReference type="ChEBI" id="CHEBI:30616"/>
        <dbReference type="ChEBI" id="CHEBI:61977"/>
        <dbReference type="ChEBI" id="CHEBI:456216"/>
        <dbReference type="EC" id="2.7.11.1"/>
    </reaction>
</comment>
<dbReference type="PANTHER" id="PTHR24356">
    <property type="entry name" value="SERINE/THREONINE-PROTEIN KINASE"/>
    <property type="match status" value="1"/>
</dbReference>
<dbReference type="GO" id="GO:0004674">
    <property type="term" value="F:protein serine/threonine kinase activity"/>
    <property type="evidence" value="ECO:0007669"/>
    <property type="project" value="UniProtKB-KW"/>
</dbReference>
<keyword evidence="3" id="KW-0808">Transferase</keyword>
<feature type="domain" description="Protein kinase" evidence="10">
    <location>
        <begin position="111"/>
        <end position="381"/>
    </location>
</feature>